<keyword evidence="3" id="KW-1185">Reference proteome</keyword>
<sequence length="60" mass="6275">MADGAVVFGEQHSRGHAPSLPRPPPVQPGAAAPRSPFLPASHRHSRHRIPGITAVTGLPE</sequence>
<organism evidence="2 3">
    <name type="scientific">Streptomyces dangxiongensis</name>
    <dbReference type="NCBI Taxonomy" id="1442032"/>
    <lineage>
        <taxon>Bacteria</taxon>
        <taxon>Bacillati</taxon>
        <taxon>Actinomycetota</taxon>
        <taxon>Actinomycetes</taxon>
        <taxon>Kitasatosporales</taxon>
        <taxon>Streptomycetaceae</taxon>
        <taxon>Streptomyces</taxon>
    </lineage>
</organism>
<protein>
    <submittedName>
        <fullName evidence="2">Uncharacterized protein</fullName>
    </submittedName>
</protein>
<dbReference type="KEGG" id="sdd:D9753_15130"/>
<evidence type="ECO:0000313" key="3">
    <source>
        <dbReference type="Proteomes" id="UP000268329"/>
    </source>
</evidence>
<proteinExistence type="predicted"/>
<evidence type="ECO:0000313" key="2">
    <source>
        <dbReference type="EMBL" id="AYN40033.1"/>
    </source>
</evidence>
<evidence type="ECO:0000256" key="1">
    <source>
        <dbReference type="SAM" id="MobiDB-lite"/>
    </source>
</evidence>
<dbReference type="EMBL" id="CP033073">
    <property type="protein sequence ID" value="AYN40033.1"/>
    <property type="molecule type" value="Genomic_DNA"/>
</dbReference>
<dbReference type="AlphaFoldDB" id="A0A3G2JCH1"/>
<reference evidence="2 3" key="1">
    <citation type="submission" date="2018-10" db="EMBL/GenBank/DDBJ databases">
        <title>The genome of Streptomyces dangxiongensis Z022.</title>
        <authorList>
            <person name="Zhang B."/>
        </authorList>
    </citation>
    <scope>NUCLEOTIDE SEQUENCE [LARGE SCALE GENOMIC DNA]</scope>
    <source>
        <strain evidence="2 3">Z022</strain>
    </source>
</reference>
<gene>
    <name evidence="2" type="ORF">D9753_15130</name>
</gene>
<dbReference type="Proteomes" id="UP000268329">
    <property type="component" value="Chromosome"/>
</dbReference>
<name>A0A3G2JCH1_9ACTN</name>
<accession>A0A3G2JCH1</accession>
<dbReference type="OrthoDB" id="4330394at2"/>
<feature type="region of interest" description="Disordered" evidence="1">
    <location>
        <begin position="1"/>
        <end position="60"/>
    </location>
</feature>